<evidence type="ECO:0000256" key="8">
    <source>
        <dbReference type="PROSITE-ProRule" id="PRU01360"/>
    </source>
</evidence>
<dbReference type="InterPro" id="IPR008969">
    <property type="entry name" value="CarboxyPept-like_regulatory"/>
</dbReference>
<evidence type="ECO:0000259" key="10">
    <source>
        <dbReference type="Pfam" id="PF00593"/>
    </source>
</evidence>
<evidence type="ECO:0000256" key="7">
    <source>
        <dbReference type="ARBA" id="ARBA00023237"/>
    </source>
</evidence>
<evidence type="ECO:0000259" key="11">
    <source>
        <dbReference type="Pfam" id="PF07715"/>
    </source>
</evidence>
<dbReference type="Gene3D" id="2.170.130.10">
    <property type="entry name" value="TonB-dependent receptor, plug domain"/>
    <property type="match status" value="1"/>
</dbReference>
<dbReference type="Proteomes" id="UP001500101">
    <property type="component" value="Unassembled WGS sequence"/>
</dbReference>
<dbReference type="NCBIfam" id="TIGR04056">
    <property type="entry name" value="OMP_RagA_SusC"/>
    <property type="match status" value="1"/>
</dbReference>
<proteinExistence type="inferred from homology"/>
<evidence type="ECO:0000313" key="13">
    <source>
        <dbReference type="Proteomes" id="UP001500101"/>
    </source>
</evidence>
<name>A0ABP7YMT2_9SPHI</name>
<gene>
    <name evidence="12" type="ORF">GCM10022216_15740</name>
</gene>
<dbReference type="InterPro" id="IPR037066">
    <property type="entry name" value="Plug_dom_sf"/>
</dbReference>
<dbReference type="InterPro" id="IPR000531">
    <property type="entry name" value="Beta-barrel_TonB"/>
</dbReference>
<comment type="subcellular location">
    <subcellularLocation>
        <location evidence="1 8">Cell outer membrane</location>
        <topology evidence="1 8">Multi-pass membrane protein</topology>
    </subcellularLocation>
</comment>
<evidence type="ECO:0000256" key="6">
    <source>
        <dbReference type="ARBA" id="ARBA00023136"/>
    </source>
</evidence>
<evidence type="ECO:0000256" key="9">
    <source>
        <dbReference type="RuleBase" id="RU003357"/>
    </source>
</evidence>
<evidence type="ECO:0000256" key="2">
    <source>
        <dbReference type="ARBA" id="ARBA00022448"/>
    </source>
</evidence>
<reference evidence="13" key="1">
    <citation type="journal article" date="2019" name="Int. J. Syst. Evol. Microbiol.">
        <title>The Global Catalogue of Microorganisms (GCM) 10K type strain sequencing project: providing services to taxonomists for standard genome sequencing and annotation.</title>
        <authorList>
            <consortium name="The Broad Institute Genomics Platform"/>
            <consortium name="The Broad Institute Genome Sequencing Center for Infectious Disease"/>
            <person name="Wu L."/>
            <person name="Ma J."/>
        </authorList>
    </citation>
    <scope>NUCLEOTIDE SEQUENCE [LARGE SCALE GENOMIC DNA]</scope>
    <source>
        <strain evidence="13">JCM 16704</strain>
    </source>
</reference>
<evidence type="ECO:0000256" key="3">
    <source>
        <dbReference type="ARBA" id="ARBA00022452"/>
    </source>
</evidence>
<comment type="caution">
    <text evidence="12">The sequence shown here is derived from an EMBL/GenBank/DDBJ whole genome shotgun (WGS) entry which is preliminary data.</text>
</comment>
<dbReference type="EMBL" id="BAAAZI010000006">
    <property type="protein sequence ID" value="GAA4138531.1"/>
    <property type="molecule type" value="Genomic_DNA"/>
</dbReference>
<protein>
    <submittedName>
        <fullName evidence="12">TonB-dependent receptor</fullName>
    </submittedName>
</protein>
<feature type="domain" description="TonB-dependent receptor-like beta-barrel" evidence="10">
    <location>
        <begin position="393"/>
        <end position="961"/>
    </location>
</feature>
<accession>A0ABP7YMT2</accession>
<feature type="domain" description="TonB-dependent receptor plug" evidence="11">
    <location>
        <begin position="103"/>
        <end position="207"/>
    </location>
</feature>
<dbReference type="InterPro" id="IPR012910">
    <property type="entry name" value="Plug_dom"/>
</dbReference>
<evidence type="ECO:0000313" key="12">
    <source>
        <dbReference type="EMBL" id="GAA4138531.1"/>
    </source>
</evidence>
<keyword evidence="4 8" id="KW-0812">Transmembrane</keyword>
<keyword evidence="6 8" id="KW-0472">Membrane</keyword>
<dbReference type="InterPro" id="IPR036942">
    <property type="entry name" value="Beta-barrel_TonB_sf"/>
</dbReference>
<comment type="similarity">
    <text evidence="8 9">Belongs to the TonB-dependent receptor family.</text>
</comment>
<evidence type="ECO:0000256" key="4">
    <source>
        <dbReference type="ARBA" id="ARBA00022692"/>
    </source>
</evidence>
<organism evidence="12 13">
    <name type="scientific">Sphingobacterium kyonggiense</name>
    <dbReference type="NCBI Taxonomy" id="714075"/>
    <lineage>
        <taxon>Bacteria</taxon>
        <taxon>Pseudomonadati</taxon>
        <taxon>Bacteroidota</taxon>
        <taxon>Sphingobacteriia</taxon>
        <taxon>Sphingobacteriales</taxon>
        <taxon>Sphingobacteriaceae</taxon>
        <taxon>Sphingobacterium</taxon>
    </lineage>
</organism>
<dbReference type="NCBIfam" id="TIGR04057">
    <property type="entry name" value="SusC_RagA_signa"/>
    <property type="match status" value="1"/>
</dbReference>
<dbReference type="SUPFAM" id="SSF49464">
    <property type="entry name" value="Carboxypeptidase regulatory domain-like"/>
    <property type="match status" value="1"/>
</dbReference>
<keyword evidence="7 8" id="KW-0998">Cell outer membrane</keyword>
<keyword evidence="13" id="KW-1185">Reference proteome</keyword>
<dbReference type="PROSITE" id="PS52016">
    <property type="entry name" value="TONB_DEPENDENT_REC_3"/>
    <property type="match status" value="1"/>
</dbReference>
<dbReference type="Pfam" id="PF00593">
    <property type="entry name" value="TonB_dep_Rec_b-barrel"/>
    <property type="match status" value="1"/>
</dbReference>
<keyword evidence="12" id="KW-0675">Receptor</keyword>
<evidence type="ECO:0000256" key="1">
    <source>
        <dbReference type="ARBA" id="ARBA00004571"/>
    </source>
</evidence>
<keyword evidence="5 9" id="KW-0798">TonB box</keyword>
<dbReference type="Pfam" id="PF07715">
    <property type="entry name" value="Plug"/>
    <property type="match status" value="1"/>
</dbReference>
<evidence type="ECO:0000256" key="5">
    <source>
        <dbReference type="ARBA" id="ARBA00023077"/>
    </source>
</evidence>
<dbReference type="Pfam" id="PF13715">
    <property type="entry name" value="CarbopepD_reg_2"/>
    <property type="match status" value="1"/>
</dbReference>
<dbReference type="Gene3D" id="2.40.170.20">
    <property type="entry name" value="TonB-dependent receptor, beta-barrel domain"/>
    <property type="match status" value="1"/>
</dbReference>
<keyword evidence="3 8" id="KW-1134">Transmembrane beta strand</keyword>
<dbReference type="InterPro" id="IPR023997">
    <property type="entry name" value="TonB-dep_OMP_SusC/RagA_CS"/>
</dbReference>
<dbReference type="InterPro" id="IPR023996">
    <property type="entry name" value="TonB-dep_OMP_SusC/RagA"/>
</dbReference>
<dbReference type="SUPFAM" id="SSF56935">
    <property type="entry name" value="Porins"/>
    <property type="match status" value="1"/>
</dbReference>
<keyword evidence="2 8" id="KW-0813">Transport</keyword>
<dbReference type="InterPro" id="IPR039426">
    <property type="entry name" value="TonB-dep_rcpt-like"/>
</dbReference>
<sequence>MSYGQTSSSDLSGEVLDAQGAKIASVTVSVLTQSNKRTSTDDKGRFVLKDVSLPNTLILTAVGYDTLRLEVLTASQALRAVLQEKKGDLEEVVVVGMGTQRKVSVVGAVTTVDPKQLQSPSTSVTNMLGGVVPGIISTTRSGEPGNDFSEFWIRGISTFGANSGALVLIDGVEGNLNDLDPSDISGFSILKDASSTAVYGVRGANGVVLVTTHKGEAGKMNITLKSNASLSYSPRMPEYLGAYDYAQLANEARQVRGLDPRYSDIELQIMKYGMDYDLYADVNWQEEILKKYTFNNQHYLNLSGGGKIARYFVSVGAIDKDAVFNQDLSANKYKTNVNWKKYNFRANIDANITPTTVLSLGLDGAIINQNAPGFGDNNNALWNAQANLTPVTVPIRYSNGSLPAYGINGNEISPYVLLNHTGFKNSNRGTTKINFSLAQDLNSITQGLKFHALYSYLTNNGHNMIRRKMPDLYKAYGRYNDGTLMIQRTVSEQSISFAKSTFYDRKHYFESRLNYDRSFGDHRIGGLVHYYMSDFQTSTADNEINSIPKRYQAISGRATYSLKDTYFLEANIGYTGSENFKPGEQFGWFPSIAAGWVPTQYKWVKENLSALNFFKIRGSYGQVGNDQISSRRFPYLTYVNFNNAGRWGANGLTEGQIGADNLRWEVAKKYNLGLDFQFFNNKAGLTVDIFKDLRDGIFQERQLMPVEVGVVNKPFVNVGKMRSQGFDGNAYYNFRINNDLKITTRANFTFAEGKVVHWDQDIPKYPYQSYSGVPLGINRGLISMGLFKDSVEIMSSPKQVFGEVLPGDIRYKDVNGDGVVNDDDIVPISFSNTPKFQYGLGASVEYKKFTLSFLFEGVSDVSYFYGGNGYYPFVGGEVGNILTIVNDPSNRWIPSWYSGDPSTENPNARFPRLTYGNSANNNRNSTFWQADGRYVRLKYVDLSYRLSSDQLNLKRFGVQNIILQLVGYNLGTWDRVKLWDPGQASSNGAVYPVQRMYTGQITITF</sequence>